<feature type="compositionally biased region" description="Acidic residues" evidence="9">
    <location>
        <begin position="401"/>
        <end position="420"/>
    </location>
</feature>
<accession>A0A815EI55</accession>
<keyword evidence="3" id="KW-0863">Zinc-finger</keyword>
<keyword evidence="4" id="KW-0862">Zinc</keyword>
<sequence>MISKSILIDLTNCTIGDRSENENNVNSKDSHRTQSSLSNTTTTHEHDPGSESNEVLGDDTHYINSNNKKIKVAKNKAIAISRNNCLTTTTIETTSVQSSQVWKYAIRCPNSNFSICSLCPNDKKISTNNGSTSTLRKHLISEHQLHELALPNNKRKRIDPQISNNKKQHLHDLFIKCVIRDGRTFNDLQKPGLKKILQELIPGYEPPTRYSVARQLKRLYKLYLKKLIDDLALIGDISITLDLCSNKQMRSFLVITGHYFPKNGFDLQSTVLNFSTFNVHHTSVDILRVLQEKLKELDILHKVVRVTSDGGRNVVRAVRNLHLNLERVWCVAHRLHLAVTNAFGFWILQKDDENGSIALEQDNLNNGLNYAEKEMANIERLDNNDDIDEPDEINMNVTRDESDDDESSETYDSNDEEESLLDNNDEEFVDDWTTNVIQSDFDIACEQNMIIIVIKKCRGLVSMIKRSTIIALYFDTERKQANIKRNLCYDVKSRWNSTFSMIDSFLVLRQLIQKLFSYKHQLTIQPKQVKKLADYELTSDDWNVLLVLHSILKPFYHATKVMSGRQYPSIGLAFYLLTRLKNFLQQNDRKESSMEKRLKQLLLKQLLHYFESDDEQMELLKLHSYFDPAGFSTFTESEKRSVEQNIKQMVTDGACQSSISVTNTLSISPTTTNSPNTTNSTGNLNKSAIDMFNESIGDINYEDSRRGENTRATIVNEFQNYRKYATQFNLKHKPDATSAIIFWRTYGDTFSILKGLAKKMLSTPATSVPSESCFSLSSSLGRKERARLTGDNLSSSVFLKDKINF</sequence>
<dbReference type="PANTHER" id="PTHR46481:SF10">
    <property type="entry name" value="ZINC FINGER BED DOMAIN-CONTAINING PROTEIN 39"/>
    <property type="match status" value="1"/>
</dbReference>
<evidence type="ECO:0000256" key="1">
    <source>
        <dbReference type="ARBA" id="ARBA00004123"/>
    </source>
</evidence>
<dbReference type="Proteomes" id="UP000663834">
    <property type="component" value="Unassembled WGS sequence"/>
</dbReference>
<dbReference type="InterPro" id="IPR003656">
    <property type="entry name" value="Znf_BED"/>
</dbReference>
<dbReference type="EMBL" id="CAJNOW010001263">
    <property type="protein sequence ID" value="CAF1311787.1"/>
    <property type="molecule type" value="Genomic_DNA"/>
</dbReference>
<feature type="region of interest" description="Disordered" evidence="9">
    <location>
        <begin position="18"/>
        <end position="58"/>
    </location>
</feature>
<comment type="caution">
    <text evidence="12">The sequence shown here is derived from an EMBL/GenBank/DDBJ whole genome shotgun (WGS) entry which is preliminary data.</text>
</comment>
<keyword evidence="5" id="KW-0805">Transcription regulation</keyword>
<feature type="compositionally biased region" description="Polar residues" evidence="9">
    <location>
        <begin position="22"/>
        <end position="42"/>
    </location>
</feature>
<evidence type="ECO:0000256" key="4">
    <source>
        <dbReference type="ARBA" id="ARBA00022833"/>
    </source>
</evidence>
<dbReference type="GO" id="GO:0008270">
    <property type="term" value="F:zinc ion binding"/>
    <property type="evidence" value="ECO:0007669"/>
    <property type="project" value="UniProtKB-KW"/>
</dbReference>
<evidence type="ECO:0000256" key="7">
    <source>
        <dbReference type="ARBA" id="ARBA00023163"/>
    </source>
</evidence>
<dbReference type="PANTHER" id="PTHR46481">
    <property type="entry name" value="ZINC FINGER BED DOMAIN-CONTAINING PROTEIN 4"/>
    <property type="match status" value="1"/>
</dbReference>
<keyword evidence="7" id="KW-0804">Transcription</keyword>
<feature type="region of interest" description="Disordered" evidence="9">
    <location>
        <begin position="397"/>
        <end position="420"/>
    </location>
</feature>
<dbReference type="InterPro" id="IPR008906">
    <property type="entry name" value="HATC_C_dom"/>
</dbReference>
<proteinExistence type="predicted"/>
<organism evidence="12 13">
    <name type="scientific">Rotaria magnacalcarata</name>
    <dbReference type="NCBI Taxonomy" id="392030"/>
    <lineage>
        <taxon>Eukaryota</taxon>
        <taxon>Metazoa</taxon>
        <taxon>Spiralia</taxon>
        <taxon>Gnathifera</taxon>
        <taxon>Rotifera</taxon>
        <taxon>Eurotatoria</taxon>
        <taxon>Bdelloidea</taxon>
        <taxon>Philodinida</taxon>
        <taxon>Philodinidae</taxon>
        <taxon>Rotaria</taxon>
    </lineage>
</organism>
<dbReference type="SUPFAM" id="SSF53098">
    <property type="entry name" value="Ribonuclease H-like"/>
    <property type="match status" value="1"/>
</dbReference>
<feature type="domain" description="BED-type" evidence="10">
    <location>
        <begin position="99"/>
        <end position="144"/>
    </location>
</feature>
<dbReference type="GO" id="GO:0003677">
    <property type="term" value="F:DNA binding"/>
    <property type="evidence" value="ECO:0007669"/>
    <property type="project" value="UniProtKB-KW"/>
</dbReference>
<dbReference type="GO" id="GO:0046983">
    <property type="term" value="F:protein dimerization activity"/>
    <property type="evidence" value="ECO:0007669"/>
    <property type="project" value="InterPro"/>
</dbReference>
<dbReference type="Pfam" id="PF05699">
    <property type="entry name" value="Dimer_Tnp_hAT"/>
    <property type="match status" value="1"/>
</dbReference>
<evidence type="ECO:0000259" key="11">
    <source>
        <dbReference type="Pfam" id="PF05699"/>
    </source>
</evidence>
<evidence type="ECO:0000313" key="13">
    <source>
        <dbReference type="Proteomes" id="UP000663834"/>
    </source>
</evidence>
<comment type="subcellular location">
    <subcellularLocation>
        <location evidence="1">Nucleus</location>
    </subcellularLocation>
</comment>
<dbReference type="InterPro" id="IPR052035">
    <property type="entry name" value="ZnF_BED_domain_contain"/>
</dbReference>
<evidence type="ECO:0000256" key="2">
    <source>
        <dbReference type="ARBA" id="ARBA00022723"/>
    </source>
</evidence>
<dbReference type="OrthoDB" id="10046441at2759"/>
<keyword evidence="8" id="KW-0539">Nucleus</keyword>
<dbReference type="GO" id="GO:0005634">
    <property type="term" value="C:nucleus"/>
    <property type="evidence" value="ECO:0007669"/>
    <property type="project" value="UniProtKB-SubCell"/>
</dbReference>
<evidence type="ECO:0000256" key="8">
    <source>
        <dbReference type="ARBA" id="ARBA00023242"/>
    </source>
</evidence>
<evidence type="ECO:0000256" key="6">
    <source>
        <dbReference type="ARBA" id="ARBA00023125"/>
    </source>
</evidence>
<gene>
    <name evidence="12" type="ORF">KQP761_LOCUS5290</name>
</gene>
<evidence type="ECO:0000259" key="10">
    <source>
        <dbReference type="Pfam" id="PF02892"/>
    </source>
</evidence>
<dbReference type="AlphaFoldDB" id="A0A815EI55"/>
<dbReference type="InterPro" id="IPR012337">
    <property type="entry name" value="RNaseH-like_sf"/>
</dbReference>
<evidence type="ECO:0000256" key="3">
    <source>
        <dbReference type="ARBA" id="ARBA00022771"/>
    </source>
</evidence>
<reference evidence="12" key="1">
    <citation type="submission" date="2021-02" db="EMBL/GenBank/DDBJ databases">
        <authorList>
            <person name="Nowell W R."/>
        </authorList>
    </citation>
    <scope>NUCLEOTIDE SEQUENCE</scope>
</reference>
<protein>
    <submittedName>
        <fullName evidence="12">Uncharacterized protein</fullName>
    </submittedName>
</protein>
<evidence type="ECO:0000313" key="12">
    <source>
        <dbReference type="EMBL" id="CAF1311787.1"/>
    </source>
</evidence>
<name>A0A815EI55_9BILA</name>
<evidence type="ECO:0000256" key="9">
    <source>
        <dbReference type="SAM" id="MobiDB-lite"/>
    </source>
</evidence>
<dbReference type="Pfam" id="PF02892">
    <property type="entry name" value="zf-BED"/>
    <property type="match status" value="1"/>
</dbReference>
<evidence type="ECO:0000256" key="5">
    <source>
        <dbReference type="ARBA" id="ARBA00023015"/>
    </source>
</evidence>
<feature type="domain" description="HAT C-terminal dimerisation" evidence="11">
    <location>
        <begin position="721"/>
        <end position="802"/>
    </location>
</feature>
<keyword evidence="6" id="KW-0238">DNA-binding</keyword>
<keyword evidence="2" id="KW-0479">Metal-binding</keyword>